<proteinExistence type="predicted"/>
<feature type="region of interest" description="Disordered" evidence="1">
    <location>
        <begin position="42"/>
        <end position="130"/>
    </location>
</feature>
<dbReference type="AlphaFoldDB" id="A0A8S9NY03"/>
<name>A0A8S9NY03_BRACR</name>
<reference evidence="2" key="1">
    <citation type="submission" date="2019-12" db="EMBL/GenBank/DDBJ databases">
        <title>Genome sequencing and annotation of Brassica cretica.</title>
        <authorList>
            <person name="Studholme D.J."/>
            <person name="Sarris P."/>
        </authorList>
    </citation>
    <scope>NUCLEOTIDE SEQUENCE</scope>
    <source>
        <strain evidence="2">PFS-109/04</strain>
        <tissue evidence="2">Leaf</tissue>
    </source>
</reference>
<gene>
    <name evidence="2" type="ORF">F2Q69_00006570</name>
</gene>
<evidence type="ECO:0000313" key="3">
    <source>
        <dbReference type="Proteomes" id="UP000712600"/>
    </source>
</evidence>
<organism evidence="2 3">
    <name type="scientific">Brassica cretica</name>
    <name type="common">Mustard</name>
    <dbReference type="NCBI Taxonomy" id="69181"/>
    <lineage>
        <taxon>Eukaryota</taxon>
        <taxon>Viridiplantae</taxon>
        <taxon>Streptophyta</taxon>
        <taxon>Embryophyta</taxon>
        <taxon>Tracheophyta</taxon>
        <taxon>Spermatophyta</taxon>
        <taxon>Magnoliopsida</taxon>
        <taxon>eudicotyledons</taxon>
        <taxon>Gunneridae</taxon>
        <taxon>Pentapetalae</taxon>
        <taxon>rosids</taxon>
        <taxon>malvids</taxon>
        <taxon>Brassicales</taxon>
        <taxon>Brassicaceae</taxon>
        <taxon>Brassiceae</taxon>
        <taxon>Brassica</taxon>
    </lineage>
</organism>
<feature type="compositionally biased region" description="Polar residues" evidence="1">
    <location>
        <begin position="93"/>
        <end position="111"/>
    </location>
</feature>
<sequence length="130" mass="14193">MSSSKRRSKIQKKKEECENLKSKFITIPKRIHTISLRESLHKASYNGSRTGKHPSSNSPKGRVGPDAPTNSPIRQVGPTMPSNSPNKRVGLTEPSNSPNERVGPNMQSNSPILRVGSISLPSSRPRSSPL</sequence>
<comment type="caution">
    <text evidence="2">The sequence shown here is derived from an EMBL/GenBank/DDBJ whole genome shotgun (WGS) entry which is preliminary data.</text>
</comment>
<dbReference type="EMBL" id="QGKX02001521">
    <property type="protein sequence ID" value="KAF3509954.1"/>
    <property type="molecule type" value="Genomic_DNA"/>
</dbReference>
<protein>
    <submittedName>
        <fullName evidence="2">Uncharacterized protein</fullName>
    </submittedName>
</protein>
<evidence type="ECO:0000313" key="2">
    <source>
        <dbReference type="EMBL" id="KAF3509954.1"/>
    </source>
</evidence>
<feature type="compositionally biased region" description="Polar residues" evidence="1">
    <location>
        <begin position="45"/>
        <end position="59"/>
    </location>
</feature>
<dbReference type="Proteomes" id="UP000712600">
    <property type="component" value="Unassembled WGS sequence"/>
</dbReference>
<feature type="compositionally biased region" description="Low complexity" evidence="1">
    <location>
        <begin position="119"/>
        <end position="130"/>
    </location>
</feature>
<evidence type="ECO:0000256" key="1">
    <source>
        <dbReference type="SAM" id="MobiDB-lite"/>
    </source>
</evidence>
<accession>A0A8S9NY03</accession>